<accession>A0A840FNU5</accession>
<proteinExistence type="inferred from homology"/>
<evidence type="ECO:0000256" key="1">
    <source>
        <dbReference type="RuleBase" id="RU003513"/>
    </source>
</evidence>
<dbReference type="InterPro" id="IPR003331">
    <property type="entry name" value="UDP_GlcNAc_Epimerase_2_dom"/>
</dbReference>
<evidence type="ECO:0000313" key="4">
    <source>
        <dbReference type="Proteomes" id="UP000524450"/>
    </source>
</evidence>
<protein>
    <submittedName>
        <fullName evidence="3">UDP-GlcNAc3NAcA epimerase</fullName>
        <ecNumber evidence="3">5.1.3.23</ecNumber>
    </submittedName>
</protein>
<dbReference type="NCBIfam" id="TIGR00236">
    <property type="entry name" value="wecB"/>
    <property type="match status" value="1"/>
</dbReference>
<keyword evidence="1 3" id="KW-0413">Isomerase</keyword>
<dbReference type="InterPro" id="IPR029767">
    <property type="entry name" value="WecB-like"/>
</dbReference>
<dbReference type="AlphaFoldDB" id="A0A840FNU5"/>
<feature type="domain" description="UDP-N-acetylglucosamine 2-epimerase" evidence="2">
    <location>
        <begin position="27"/>
        <end position="357"/>
    </location>
</feature>
<dbReference type="CDD" id="cd03786">
    <property type="entry name" value="GTB_UDP-GlcNAc_2-Epimerase"/>
    <property type="match status" value="1"/>
</dbReference>
<dbReference type="EMBL" id="JACIFZ010000003">
    <property type="protein sequence ID" value="MBB4222592.1"/>
    <property type="molecule type" value="Genomic_DNA"/>
</dbReference>
<dbReference type="RefSeq" id="WP_311737028.1">
    <property type="nucleotide sequence ID" value="NZ_JACIFZ010000003.1"/>
</dbReference>
<dbReference type="GO" id="GO:0016853">
    <property type="term" value="F:isomerase activity"/>
    <property type="evidence" value="ECO:0007669"/>
    <property type="project" value="UniProtKB-KW"/>
</dbReference>
<reference evidence="3 4" key="1">
    <citation type="submission" date="2020-08" db="EMBL/GenBank/DDBJ databases">
        <title>Genomic Encyclopedia of Type Strains, Phase IV (KMG-V): Genome sequencing to study the core and pangenomes of soil and plant-associated prokaryotes.</title>
        <authorList>
            <person name="Whitman W."/>
        </authorList>
    </citation>
    <scope>NUCLEOTIDE SEQUENCE [LARGE SCALE GENOMIC DNA]</scope>
    <source>
        <strain evidence="3 4">34/80</strain>
    </source>
</reference>
<dbReference type="EC" id="5.1.3.23" evidence="3"/>
<comment type="caution">
    <text evidence="3">The sequence shown here is derived from an EMBL/GenBank/DDBJ whole genome shotgun (WGS) entry which is preliminary data.</text>
</comment>
<evidence type="ECO:0000313" key="3">
    <source>
        <dbReference type="EMBL" id="MBB4222592.1"/>
    </source>
</evidence>
<dbReference type="Pfam" id="PF02350">
    <property type="entry name" value="Epimerase_2"/>
    <property type="match status" value="1"/>
</dbReference>
<name>A0A840FNU5_9BURK</name>
<evidence type="ECO:0000259" key="2">
    <source>
        <dbReference type="Pfam" id="PF02350"/>
    </source>
</evidence>
<gene>
    <name evidence="3" type="ORF">GGD71_003372</name>
</gene>
<dbReference type="Gene3D" id="3.40.50.2000">
    <property type="entry name" value="Glycogen Phosphorylase B"/>
    <property type="match status" value="2"/>
</dbReference>
<sequence length="362" mass="39234">MNLITIVGARPQFIKAAAVNMALRLAGIDERVLHTGQHYDDNMSDVFFRELGIPVPHWNLGIGGGSHGTMTGAQLAGIEAVLMQEKPDALLVYGDTNSTLAGALAAAKLHIPVAHVEAGLRSFNRRMPEEINRVLTDHVSRWLFVPTEAAVANLRREGVVGSDVLLVGDVMYDVALHFASLALARSVRSVTFEKLGGQPYVLATVHRAENTDDPQRLRAIVHALVALTDEIDVVWPVHPRTRSALAKLGLNVDARKGLHCTEPFGYLDMIEMEQAAQLVVTDSGGVQKEAFFFGKPCVTLRDETEWVELVEAGWNRLAPPTSAEALVRAFRSALGTTGQAIEPYGRGDAARRIADILQGSTA</sequence>
<organism evidence="3 4">
    <name type="scientific">Variovorax guangxiensis</name>
    <dbReference type="NCBI Taxonomy" id="1775474"/>
    <lineage>
        <taxon>Bacteria</taxon>
        <taxon>Pseudomonadati</taxon>
        <taxon>Pseudomonadota</taxon>
        <taxon>Betaproteobacteria</taxon>
        <taxon>Burkholderiales</taxon>
        <taxon>Comamonadaceae</taxon>
        <taxon>Variovorax</taxon>
    </lineage>
</organism>
<dbReference type="SUPFAM" id="SSF53756">
    <property type="entry name" value="UDP-Glycosyltransferase/glycogen phosphorylase"/>
    <property type="match status" value="1"/>
</dbReference>
<dbReference type="PANTHER" id="PTHR43174:SF1">
    <property type="entry name" value="UDP-N-ACETYLGLUCOSAMINE 2-EPIMERASE"/>
    <property type="match status" value="1"/>
</dbReference>
<dbReference type="Proteomes" id="UP000524450">
    <property type="component" value="Unassembled WGS sequence"/>
</dbReference>
<dbReference type="PANTHER" id="PTHR43174">
    <property type="entry name" value="UDP-N-ACETYLGLUCOSAMINE 2-EPIMERASE"/>
    <property type="match status" value="1"/>
</dbReference>
<comment type="similarity">
    <text evidence="1">Belongs to the UDP-N-acetylglucosamine 2-epimerase family.</text>
</comment>